<dbReference type="SUPFAM" id="SSF53335">
    <property type="entry name" value="S-adenosyl-L-methionine-dependent methyltransferases"/>
    <property type="match status" value="1"/>
</dbReference>
<evidence type="ECO:0000313" key="6">
    <source>
        <dbReference type="Proteomes" id="UP000237662"/>
    </source>
</evidence>
<dbReference type="Pfam" id="PF08241">
    <property type="entry name" value="Methyltransf_11"/>
    <property type="match status" value="1"/>
</dbReference>
<dbReference type="CDD" id="cd02440">
    <property type="entry name" value="AdoMet_MTases"/>
    <property type="match status" value="1"/>
</dbReference>
<dbReference type="PANTHER" id="PTHR43464:SF19">
    <property type="entry name" value="UBIQUINONE BIOSYNTHESIS O-METHYLTRANSFERASE, MITOCHONDRIAL"/>
    <property type="match status" value="1"/>
</dbReference>
<keyword evidence="6" id="KW-1185">Reference proteome</keyword>
<dbReference type="GO" id="GO:0008757">
    <property type="term" value="F:S-adenosylmethionine-dependent methyltransferase activity"/>
    <property type="evidence" value="ECO:0007669"/>
    <property type="project" value="InterPro"/>
</dbReference>
<evidence type="ECO:0000256" key="1">
    <source>
        <dbReference type="ARBA" id="ARBA00022603"/>
    </source>
</evidence>
<reference evidence="5 6" key="1">
    <citation type="submission" date="2018-02" db="EMBL/GenBank/DDBJ databases">
        <title>Genomic Encyclopedia of Archaeal and Bacterial Type Strains, Phase II (KMG-II): from individual species to whole genera.</title>
        <authorList>
            <person name="Goeker M."/>
        </authorList>
    </citation>
    <scope>NUCLEOTIDE SEQUENCE [LARGE SCALE GENOMIC DNA]</scope>
    <source>
        <strain evidence="5 6">DSM 29526</strain>
    </source>
</reference>
<proteinExistence type="predicted"/>
<dbReference type="OrthoDB" id="9791837at2"/>
<keyword evidence="3" id="KW-0949">S-adenosyl-L-methionine</keyword>
<gene>
    <name evidence="5" type="ORF">CLV84_0854</name>
</gene>
<keyword evidence="1 5" id="KW-0489">Methyltransferase</keyword>
<dbReference type="EMBL" id="PTJC01000005">
    <property type="protein sequence ID" value="PPK87895.1"/>
    <property type="molecule type" value="Genomic_DNA"/>
</dbReference>
<dbReference type="Gene3D" id="3.40.50.150">
    <property type="entry name" value="Vaccinia Virus protein VP39"/>
    <property type="match status" value="1"/>
</dbReference>
<evidence type="ECO:0000256" key="2">
    <source>
        <dbReference type="ARBA" id="ARBA00022679"/>
    </source>
</evidence>
<dbReference type="Proteomes" id="UP000237662">
    <property type="component" value="Unassembled WGS sequence"/>
</dbReference>
<evidence type="ECO:0000259" key="4">
    <source>
        <dbReference type="Pfam" id="PF08241"/>
    </source>
</evidence>
<accession>A0A2S6I8S8</accession>
<sequence>MDPTRQAILQAYETLAPDYAARIDDKPHNAHYDRPNTLALLPDVHGLDVLDAACGPGKYSEILLDRGARVTGFDLSPKMVELARKRNGSRGTFFVHDLSAPLPDRADASFDVVLCALALHYLPDWTPALQEFHRLLRPGGCLVLSVEHPFFEYGYFRSEHYFRTERVTAIWKGFGTPVEVTSYRRPLQACIQPLLRNGFYLDDFVEPLPTPEMQQSDPKHYRELLSFPAFMCLRAVKR</sequence>
<dbReference type="InterPro" id="IPR029063">
    <property type="entry name" value="SAM-dependent_MTases_sf"/>
</dbReference>
<dbReference type="GO" id="GO:0032259">
    <property type="term" value="P:methylation"/>
    <property type="evidence" value="ECO:0007669"/>
    <property type="project" value="UniProtKB-KW"/>
</dbReference>
<organism evidence="5 6">
    <name type="scientific">Neolewinella xylanilytica</name>
    <dbReference type="NCBI Taxonomy" id="1514080"/>
    <lineage>
        <taxon>Bacteria</taxon>
        <taxon>Pseudomonadati</taxon>
        <taxon>Bacteroidota</taxon>
        <taxon>Saprospiria</taxon>
        <taxon>Saprospirales</taxon>
        <taxon>Lewinellaceae</taxon>
        <taxon>Neolewinella</taxon>
    </lineage>
</organism>
<comment type="caution">
    <text evidence="5">The sequence shown here is derived from an EMBL/GenBank/DDBJ whole genome shotgun (WGS) entry which is preliminary data.</text>
</comment>
<dbReference type="AlphaFoldDB" id="A0A2S6I8S8"/>
<protein>
    <submittedName>
        <fullName evidence="5">Methyltransferase family protein</fullName>
    </submittedName>
</protein>
<dbReference type="RefSeq" id="WP_104418474.1">
    <property type="nucleotide sequence ID" value="NZ_PTJC01000005.1"/>
</dbReference>
<dbReference type="InterPro" id="IPR013216">
    <property type="entry name" value="Methyltransf_11"/>
</dbReference>
<feature type="domain" description="Methyltransferase type 11" evidence="4">
    <location>
        <begin position="50"/>
        <end position="143"/>
    </location>
</feature>
<keyword evidence="2 5" id="KW-0808">Transferase</keyword>
<evidence type="ECO:0000313" key="5">
    <source>
        <dbReference type="EMBL" id="PPK87895.1"/>
    </source>
</evidence>
<evidence type="ECO:0000256" key="3">
    <source>
        <dbReference type="ARBA" id="ARBA00022691"/>
    </source>
</evidence>
<dbReference type="PANTHER" id="PTHR43464">
    <property type="entry name" value="METHYLTRANSFERASE"/>
    <property type="match status" value="1"/>
</dbReference>
<name>A0A2S6I8S8_9BACT</name>